<dbReference type="AlphaFoldDB" id="A0AA40AYV9"/>
<evidence type="ECO:0000313" key="2">
    <source>
        <dbReference type="EMBL" id="KAK0724545.1"/>
    </source>
</evidence>
<protein>
    <submittedName>
        <fullName evidence="2">Uncharacterized protein</fullName>
    </submittedName>
</protein>
<proteinExistence type="predicted"/>
<feature type="compositionally biased region" description="Pro residues" evidence="1">
    <location>
        <begin position="59"/>
        <end position="73"/>
    </location>
</feature>
<evidence type="ECO:0000256" key="1">
    <source>
        <dbReference type="SAM" id="MobiDB-lite"/>
    </source>
</evidence>
<dbReference type="Proteomes" id="UP001172102">
    <property type="component" value="Unassembled WGS sequence"/>
</dbReference>
<organism evidence="2 3">
    <name type="scientific">Lasiosphaeris hirsuta</name>
    <dbReference type="NCBI Taxonomy" id="260670"/>
    <lineage>
        <taxon>Eukaryota</taxon>
        <taxon>Fungi</taxon>
        <taxon>Dikarya</taxon>
        <taxon>Ascomycota</taxon>
        <taxon>Pezizomycotina</taxon>
        <taxon>Sordariomycetes</taxon>
        <taxon>Sordariomycetidae</taxon>
        <taxon>Sordariales</taxon>
        <taxon>Lasiosphaeriaceae</taxon>
        <taxon>Lasiosphaeris</taxon>
    </lineage>
</organism>
<evidence type="ECO:0000313" key="3">
    <source>
        <dbReference type="Proteomes" id="UP001172102"/>
    </source>
</evidence>
<sequence>MDQFRITDTGFNPLHGLDMGPPPPTDQPSNGTVAIATPAPTAPPVPPAPTAPMMVASPPAGPPPPPGPAPPAFTFPPVQALPASPYAHPLVPCPGDRFYYMPNSTPITAPQIPVARAQGRSSLPGINFVNSTGGIGCEPGYNYLFPREHTKIHVLNTVVAPWRLDPTAAIEIAACHVPASMTMLDLAFALGATIPEKTKICEVVKGGEGKWYPGLQVFGDRPAEMRKTCKEMGWNAGRTGEWGQRDVVYIYLEE</sequence>
<name>A0AA40AYV9_9PEZI</name>
<accession>A0AA40AYV9</accession>
<reference evidence="2" key="1">
    <citation type="submission" date="2023-06" db="EMBL/GenBank/DDBJ databases">
        <title>Genome-scale phylogeny and comparative genomics of the fungal order Sordariales.</title>
        <authorList>
            <consortium name="Lawrence Berkeley National Laboratory"/>
            <person name="Hensen N."/>
            <person name="Bonometti L."/>
            <person name="Westerberg I."/>
            <person name="Brannstrom I.O."/>
            <person name="Guillou S."/>
            <person name="Cros-Aarteil S."/>
            <person name="Calhoun S."/>
            <person name="Haridas S."/>
            <person name="Kuo A."/>
            <person name="Mondo S."/>
            <person name="Pangilinan J."/>
            <person name="Riley R."/>
            <person name="Labutti K."/>
            <person name="Andreopoulos B."/>
            <person name="Lipzen A."/>
            <person name="Chen C."/>
            <person name="Yanf M."/>
            <person name="Daum C."/>
            <person name="Ng V."/>
            <person name="Clum A."/>
            <person name="Steindorff A."/>
            <person name="Ohm R."/>
            <person name="Martin F."/>
            <person name="Silar P."/>
            <person name="Natvig D."/>
            <person name="Lalanne C."/>
            <person name="Gautier V."/>
            <person name="Ament-Velasquez S.L."/>
            <person name="Kruys A."/>
            <person name="Hutchinson M.I."/>
            <person name="Powell A.J."/>
            <person name="Barry K."/>
            <person name="Miller A.N."/>
            <person name="Grigoriev I.V."/>
            <person name="Debuchy R."/>
            <person name="Gladieux P."/>
            <person name="Thoren M.H."/>
            <person name="Johannesson H."/>
        </authorList>
    </citation>
    <scope>NUCLEOTIDE SEQUENCE</scope>
    <source>
        <strain evidence="2">SMH4607-1</strain>
    </source>
</reference>
<feature type="region of interest" description="Disordered" evidence="1">
    <location>
        <begin position="1"/>
        <end position="73"/>
    </location>
</feature>
<gene>
    <name evidence="2" type="ORF">B0H67DRAFT_482129</name>
</gene>
<comment type="caution">
    <text evidence="2">The sequence shown here is derived from an EMBL/GenBank/DDBJ whole genome shotgun (WGS) entry which is preliminary data.</text>
</comment>
<feature type="compositionally biased region" description="Pro residues" evidence="1">
    <location>
        <begin position="40"/>
        <end position="50"/>
    </location>
</feature>
<dbReference type="EMBL" id="JAUKUA010000002">
    <property type="protein sequence ID" value="KAK0724545.1"/>
    <property type="molecule type" value="Genomic_DNA"/>
</dbReference>
<keyword evidence="3" id="KW-1185">Reference proteome</keyword>